<dbReference type="InterPro" id="IPR051692">
    <property type="entry name" value="OMP-like"/>
</dbReference>
<sequence length="222" mass="22866">MVMPLRHLVVSLAVALLATSAHAADTIFDSPQPPVPAPLAPSVPVHVWSGPYAGAFVGYNTSNFDQSGGATFDGDGFVGGVYTGYNLQTDRIVYGIEADIGGSGVDGRGFNSAIGAPIDGETNIFGSLRARAGVAVDPFLVFATVGVAASRNELSLGGASDSQTSIGYTLGAGIEAKISDSVTSRLEYRYSDFGSETYDLGNTSISSGFDEHSIRAGIALKF</sequence>
<dbReference type="Pfam" id="PF13505">
    <property type="entry name" value="OMP_b-brl"/>
    <property type="match status" value="1"/>
</dbReference>
<gene>
    <name evidence="5" type="ORF">LCGC14_0158490</name>
</gene>
<feature type="domain" description="Outer membrane protein beta-barrel" evidence="4">
    <location>
        <begin position="13"/>
        <end position="222"/>
    </location>
</feature>
<evidence type="ECO:0000256" key="3">
    <source>
        <dbReference type="ARBA" id="ARBA00023136"/>
    </source>
</evidence>
<reference evidence="5" key="1">
    <citation type="journal article" date="2015" name="Nature">
        <title>Complex archaea that bridge the gap between prokaryotes and eukaryotes.</title>
        <authorList>
            <person name="Spang A."/>
            <person name="Saw J.H."/>
            <person name="Jorgensen S.L."/>
            <person name="Zaremba-Niedzwiedzka K."/>
            <person name="Martijn J."/>
            <person name="Lind A.E."/>
            <person name="van Eijk R."/>
            <person name="Schleper C."/>
            <person name="Guy L."/>
            <person name="Ettema T.J."/>
        </authorList>
    </citation>
    <scope>NUCLEOTIDE SEQUENCE</scope>
</reference>
<dbReference type="InterPro" id="IPR027385">
    <property type="entry name" value="Beta-barrel_OMP"/>
</dbReference>
<evidence type="ECO:0000256" key="1">
    <source>
        <dbReference type="ARBA" id="ARBA00004370"/>
    </source>
</evidence>
<comment type="subcellular location">
    <subcellularLocation>
        <location evidence="1">Membrane</location>
    </subcellularLocation>
</comment>
<evidence type="ECO:0000313" key="5">
    <source>
        <dbReference type="EMBL" id="KKN97430.1"/>
    </source>
</evidence>
<dbReference type="GO" id="GO:0016020">
    <property type="term" value="C:membrane"/>
    <property type="evidence" value="ECO:0007669"/>
    <property type="project" value="UniProtKB-SubCell"/>
</dbReference>
<dbReference type="Gene3D" id="2.40.160.20">
    <property type="match status" value="1"/>
</dbReference>
<proteinExistence type="predicted"/>
<dbReference type="SUPFAM" id="SSF56925">
    <property type="entry name" value="OMPA-like"/>
    <property type="match status" value="1"/>
</dbReference>
<keyword evidence="3" id="KW-0472">Membrane</keyword>
<organism evidence="5">
    <name type="scientific">marine sediment metagenome</name>
    <dbReference type="NCBI Taxonomy" id="412755"/>
    <lineage>
        <taxon>unclassified sequences</taxon>
        <taxon>metagenomes</taxon>
        <taxon>ecological metagenomes</taxon>
    </lineage>
</organism>
<evidence type="ECO:0000256" key="2">
    <source>
        <dbReference type="ARBA" id="ARBA00022729"/>
    </source>
</evidence>
<dbReference type="AlphaFoldDB" id="A0A0F9UWN1"/>
<accession>A0A0F9UWN1</accession>
<protein>
    <recommendedName>
        <fullName evidence="4">Outer membrane protein beta-barrel domain-containing protein</fullName>
    </recommendedName>
</protein>
<dbReference type="PANTHER" id="PTHR34001">
    <property type="entry name" value="BLL7405 PROTEIN"/>
    <property type="match status" value="1"/>
</dbReference>
<keyword evidence="2" id="KW-0732">Signal</keyword>
<dbReference type="EMBL" id="LAZR01000058">
    <property type="protein sequence ID" value="KKN97430.1"/>
    <property type="molecule type" value="Genomic_DNA"/>
</dbReference>
<name>A0A0F9UWN1_9ZZZZ</name>
<dbReference type="PANTHER" id="PTHR34001:SF3">
    <property type="entry name" value="BLL7405 PROTEIN"/>
    <property type="match status" value="1"/>
</dbReference>
<evidence type="ECO:0000259" key="4">
    <source>
        <dbReference type="Pfam" id="PF13505"/>
    </source>
</evidence>
<comment type="caution">
    <text evidence="5">The sequence shown here is derived from an EMBL/GenBank/DDBJ whole genome shotgun (WGS) entry which is preliminary data.</text>
</comment>
<dbReference type="InterPro" id="IPR011250">
    <property type="entry name" value="OMP/PagP_B-barrel"/>
</dbReference>